<feature type="region of interest" description="Disordered" evidence="11">
    <location>
        <begin position="22"/>
        <end position="44"/>
    </location>
</feature>
<protein>
    <submittedName>
        <fullName evidence="14">CHROMATIN REMODELING 8</fullName>
    </submittedName>
</protein>
<keyword evidence="10" id="KW-0539">Nucleus</keyword>
<dbReference type="GO" id="GO:0005524">
    <property type="term" value="F:ATP binding"/>
    <property type="evidence" value="ECO:0007669"/>
    <property type="project" value="InterPro"/>
</dbReference>
<keyword evidence="6" id="KW-0347">Helicase</keyword>
<gene>
    <name evidence="14" type="ORF">C2E20_5502</name>
</gene>
<feature type="compositionally biased region" description="Low complexity" evidence="11">
    <location>
        <begin position="367"/>
        <end position="383"/>
    </location>
</feature>
<comment type="subcellular location">
    <subcellularLocation>
        <location evidence="1">Nucleus</location>
    </subcellularLocation>
</comment>
<dbReference type="GO" id="GO:0008094">
    <property type="term" value="F:ATP-dependent activity, acting on DNA"/>
    <property type="evidence" value="ECO:0007669"/>
    <property type="project" value="TreeGrafter"/>
</dbReference>
<evidence type="ECO:0000259" key="12">
    <source>
        <dbReference type="PROSITE" id="PS51192"/>
    </source>
</evidence>
<feature type="compositionally biased region" description="Gly residues" evidence="11">
    <location>
        <begin position="445"/>
        <end position="455"/>
    </location>
</feature>
<dbReference type="STRING" id="554055.A0A2P6VAI5"/>
<evidence type="ECO:0000313" key="15">
    <source>
        <dbReference type="Proteomes" id="UP000239649"/>
    </source>
</evidence>
<evidence type="ECO:0000256" key="10">
    <source>
        <dbReference type="ARBA" id="ARBA00023242"/>
    </source>
</evidence>
<feature type="compositionally biased region" description="Low complexity" evidence="11">
    <location>
        <begin position="83"/>
        <end position="99"/>
    </location>
</feature>
<dbReference type="Gene3D" id="3.40.50.10810">
    <property type="entry name" value="Tandem AAA-ATPase domain"/>
    <property type="match status" value="1"/>
</dbReference>
<keyword evidence="4" id="KW-0227">DNA damage</keyword>
<dbReference type="InterPro" id="IPR001650">
    <property type="entry name" value="Helicase_C-like"/>
</dbReference>
<evidence type="ECO:0000256" key="9">
    <source>
        <dbReference type="ARBA" id="ARBA00023204"/>
    </source>
</evidence>
<feature type="region of interest" description="Disordered" evidence="11">
    <location>
        <begin position="240"/>
        <end position="478"/>
    </location>
</feature>
<evidence type="ECO:0000256" key="1">
    <source>
        <dbReference type="ARBA" id="ARBA00004123"/>
    </source>
</evidence>
<evidence type="ECO:0000256" key="2">
    <source>
        <dbReference type="ARBA" id="ARBA00007025"/>
    </source>
</evidence>
<dbReference type="EMBL" id="LHPF02000016">
    <property type="protein sequence ID" value="PSC71103.1"/>
    <property type="molecule type" value="Genomic_DNA"/>
</dbReference>
<keyword evidence="15" id="KW-1185">Reference proteome</keyword>
<accession>A0A2P6VAI5</accession>
<evidence type="ECO:0000256" key="11">
    <source>
        <dbReference type="SAM" id="MobiDB-lite"/>
    </source>
</evidence>
<feature type="compositionally biased region" description="Basic and acidic residues" evidence="11">
    <location>
        <begin position="265"/>
        <end position="275"/>
    </location>
</feature>
<comment type="caution">
    <text evidence="14">The sequence shown here is derived from an EMBL/GenBank/DDBJ whole genome shotgun (WGS) entry which is preliminary data.</text>
</comment>
<dbReference type="PANTHER" id="PTHR45629:SF7">
    <property type="entry name" value="DNA EXCISION REPAIR PROTEIN ERCC-6-RELATED"/>
    <property type="match status" value="1"/>
</dbReference>
<dbReference type="FunFam" id="3.40.50.10810:FF:000094">
    <property type="entry name" value="DNA excision repair protein ERCC-6"/>
    <property type="match status" value="1"/>
</dbReference>
<evidence type="ECO:0000256" key="4">
    <source>
        <dbReference type="ARBA" id="ARBA00022763"/>
    </source>
</evidence>
<comment type="similarity">
    <text evidence="2">Belongs to the SNF2/RAD54 helicase family.</text>
</comment>
<keyword evidence="9" id="KW-0234">DNA repair</keyword>
<keyword evidence="7" id="KW-0067">ATP-binding</keyword>
<feature type="compositionally biased region" description="Basic residues" evidence="11">
    <location>
        <begin position="320"/>
        <end position="337"/>
    </location>
</feature>
<feature type="region of interest" description="Disordered" evidence="11">
    <location>
        <begin position="1023"/>
        <end position="1078"/>
    </location>
</feature>
<feature type="compositionally biased region" description="Low complexity" evidence="11">
    <location>
        <begin position="243"/>
        <end position="264"/>
    </location>
</feature>
<name>A0A2P6VAI5_9CHLO</name>
<feature type="region of interest" description="Disordered" evidence="11">
    <location>
        <begin position="65"/>
        <end position="99"/>
    </location>
</feature>
<feature type="compositionally biased region" description="Basic and acidic residues" evidence="11">
    <location>
        <begin position="291"/>
        <end position="309"/>
    </location>
</feature>
<keyword evidence="5" id="KW-0378">Hydrolase</keyword>
<dbReference type="Pfam" id="PF25875">
    <property type="entry name" value="WHD_Rad26_CSB"/>
    <property type="match status" value="1"/>
</dbReference>
<feature type="compositionally biased region" description="Acidic residues" evidence="11">
    <location>
        <begin position="430"/>
        <end position="444"/>
    </location>
</feature>
<evidence type="ECO:0000256" key="5">
    <source>
        <dbReference type="ARBA" id="ARBA00022801"/>
    </source>
</evidence>
<evidence type="ECO:0000256" key="8">
    <source>
        <dbReference type="ARBA" id="ARBA00023125"/>
    </source>
</evidence>
<feature type="compositionally biased region" description="Gly residues" evidence="11">
    <location>
        <begin position="199"/>
        <end position="208"/>
    </location>
</feature>
<evidence type="ECO:0000256" key="6">
    <source>
        <dbReference type="ARBA" id="ARBA00022806"/>
    </source>
</evidence>
<evidence type="ECO:0000313" key="14">
    <source>
        <dbReference type="EMBL" id="PSC71103.1"/>
    </source>
</evidence>
<organism evidence="14 15">
    <name type="scientific">Micractinium conductrix</name>
    <dbReference type="NCBI Taxonomy" id="554055"/>
    <lineage>
        <taxon>Eukaryota</taxon>
        <taxon>Viridiplantae</taxon>
        <taxon>Chlorophyta</taxon>
        <taxon>core chlorophytes</taxon>
        <taxon>Trebouxiophyceae</taxon>
        <taxon>Chlorellales</taxon>
        <taxon>Chlorellaceae</taxon>
        <taxon>Chlorella clade</taxon>
        <taxon>Micractinium</taxon>
    </lineage>
</organism>
<feature type="domain" description="Helicase ATP-binding" evidence="12">
    <location>
        <begin position="509"/>
        <end position="681"/>
    </location>
</feature>
<dbReference type="SUPFAM" id="SSF52540">
    <property type="entry name" value="P-loop containing nucleoside triphosphate hydrolases"/>
    <property type="match status" value="2"/>
</dbReference>
<reference evidence="14 15" key="1">
    <citation type="journal article" date="2018" name="Plant J.">
        <title>Genome sequences of Chlorella sorokiniana UTEX 1602 and Micractinium conductrix SAG 241.80: implications to maltose excretion by a green alga.</title>
        <authorList>
            <person name="Arriola M.B."/>
            <person name="Velmurugan N."/>
            <person name="Zhang Y."/>
            <person name="Plunkett M.H."/>
            <person name="Hondzo H."/>
            <person name="Barney B.M."/>
        </authorList>
    </citation>
    <scope>NUCLEOTIDE SEQUENCE [LARGE SCALE GENOMIC DNA]</scope>
    <source>
        <strain evidence="14 15">SAG 241.80</strain>
    </source>
</reference>
<dbReference type="PANTHER" id="PTHR45629">
    <property type="entry name" value="SNF2/RAD54 FAMILY MEMBER"/>
    <property type="match status" value="1"/>
</dbReference>
<feature type="domain" description="Helicase C-terminal" evidence="13">
    <location>
        <begin position="821"/>
        <end position="977"/>
    </location>
</feature>
<dbReference type="InterPro" id="IPR038718">
    <property type="entry name" value="SNF2-like_sf"/>
</dbReference>
<dbReference type="CDD" id="cd22254">
    <property type="entry name" value="CSB_WHD"/>
    <property type="match status" value="1"/>
</dbReference>
<dbReference type="Proteomes" id="UP000239649">
    <property type="component" value="Unassembled WGS sequence"/>
</dbReference>
<feature type="compositionally biased region" description="Gly residues" evidence="11">
    <location>
        <begin position="341"/>
        <end position="352"/>
    </location>
</feature>
<dbReference type="InterPro" id="IPR027417">
    <property type="entry name" value="P-loop_NTPase"/>
</dbReference>
<dbReference type="OrthoDB" id="413460at2759"/>
<dbReference type="GO" id="GO:0016787">
    <property type="term" value="F:hydrolase activity"/>
    <property type="evidence" value="ECO:0007669"/>
    <property type="project" value="UniProtKB-KW"/>
</dbReference>
<feature type="region of interest" description="Disordered" evidence="11">
    <location>
        <begin position="130"/>
        <end position="209"/>
    </location>
</feature>
<evidence type="ECO:0000259" key="13">
    <source>
        <dbReference type="PROSITE" id="PS51194"/>
    </source>
</evidence>
<dbReference type="GO" id="GO:0005634">
    <property type="term" value="C:nucleus"/>
    <property type="evidence" value="ECO:0007669"/>
    <property type="project" value="TreeGrafter"/>
</dbReference>
<sequence>MEDALGARIEEASAIEAEVLAQAQAAGEAPAPDAPPSDSDPAALQQQLRAVRREMRTVGSAVEAYQRAQQQGADEAAHEADGGELPAAAPAAHAPPGGALQAAVMQQRLAGLTAQAQELEELLQRLDAPLPDEGASAGAAATRGPSRGKNTPPPLPGAAARRPPLAPEPGRRGQQGRKGKKAVQFEELDDGDLFAEDAGAGGGRGGATAGLVETERDRLIRLGIITPFDRLDGFDRRIERGPRQQQQAQQQQQQAQRLEQQQGLEQHESMRRVGEAVRAAKAARPAAVLMDHTELPRPERPARRIDEGFWRQSSSGRIAPPKKKRRRTLAPAKRRRLAAGATGGGRRGGSGSEGEEEWEEEEGGSGSASEGGASSDSKAGSAEDLGGEFDDADEGVFEERRASFLRRQQRQRRRRLRRAGDGARQQHGGDDDDDDDDLEDDDVGEGGGGGGGGGSRRAAATAAAAGGGRSAGEEEAEDEDFVFEGGFRLPSDVWERLFDYQRTAVKWMWELHTQRAGGIIGDEMGLGKTIQIIAFLAGLHHSGLFRPTLIVCPATVLRQWLRELRAWWPLFRVALLHDSARSGAGAARRPSRTRIIKEIGQSGSGILLTTYETMRLQRGELLDVEWGYVVLDEGHKIRNPDAEVTLVAKQVQTVHRIIMSGSPIQNRLTELWSLFDFVFPGKLGTLPIFTAQFALPIQIGGYANASPLQVSTAYKCAVILRDLIAPYLLRRRKADVRTQLPAKTEQVLFCTLTPEQRSLYRGYLASKELQEIFAGNRAALAGIDILRKVCNHPDLLERAKWEATEDYGNAERSGKMQVLARVLQHWHAAGHKALVFTQTQQMLDILEKHTAAQGYTYHRMDGSTSVAQRARLMDDFNTNPDVFCFLLTTRVGGLGVNLTGANRVLLYDPDWNPSTDVQARERAWRIGQTREVVIYRLITSGTIEEKVYHRQVYKHFLTDKVLRDPRQRRFFKAKDLTDLFTLGDEYADGTETASLFAHLGTDVLPEEDAGAAGDGAAAAVAAGGSASDHDDYISGGEGRAGGATPARQQQQQRGTPGSGGRRAASRQGSHGGGADDLPAAAGMRAEAAMPAGDGDAAASGGNGDAKILKELFEESGVRGAIDHAKVEGANDPQRRAADAEAARIARRAAEALKQSRLACARAPVSQPTWTGRSGGAGLPGSGAAPRFGRAANPRLAPAPAAQPQAAPAAAAPAGRRFGAGAAGGSARAGLQAGCAAGAAPRSSEILARLRERQAAADSAAVAAAAADPAVEQAQVLAAQIASFIEAQGGAAPSDALVAHFQASVGATQLPLFRGVLKQVAQLQRRAGGKAWVLKPEFAGIGGGGGGGS</sequence>
<keyword evidence="3" id="KW-0547">Nucleotide-binding</keyword>
<feature type="compositionally biased region" description="Low complexity" evidence="11">
    <location>
        <begin position="276"/>
        <end position="288"/>
    </location>
</feature>
<keyword evidence="8" id="KW-0238">DNA-binding</keyword>
<feature type="compositionally biased region" description="Acidic residues" evidence="11">
    <location>
        <begin position="385"/>
        <end position="396"/>
    </location>
</feature>
<dbReference type="CDD" id="cd18000">
    <property type="entry name" value="DEXHc_ERCC6"/>
    <property type="match status" value="1"/>
</dbReference>
<dbReference type="Pfam" id="PF00271">
    <property type="entry name" value="Helicase_C"/>
    <property type="match status" value="1"/>
</dbReference>
<dbReference type="PROSITE" id="PS51192">
    <property type="entry name" value="HELICASE_ATP_BIND_1"/>
    <property type="match status" value="1"/>
</dbReference>
<dbReference type="Gene3D" id="3.40.50.300">
    <property type="entry name" value="P-loop containing nucleotide triphosphate hydrolases"/>
    <property type="match status" value="1"/>
</dbReference>
<dbReference type="SMART" id="SM00487">
    <property type="entry name" value="DEXDc"/>
    <property type="match status" value="1"/>
</dbReference>
<dbReference type="InterPro" id="IPR014001">
    <property type="entry name" value="Helicase_ATP-bd"/>
</dbReference>
<dbReference type="InterPro" id="IPR058951">
    <property type="entry name" value="WHD_Rad26_CSB-like"/>
</dbReference>
<feature type="region of interest" description="Disordered" evidence="11">
    <location>
        <begin position="1157"/>
        <end position="1212"/>
    </location>
</feature>
<feature type="compositionally biased region" description="Low complexity" evidence="11">
    <location>
        <begin position="1181"/>
        <end position="1212"/>
    </location>
</feature>
<dbReference type="InterPro" id="IPR000330">
    <property type="entry name" value="SNF2_N"/>
</dbReference>
<feature type="compositionally biased region" description="Polar residues" evidence="11">
    <location>
        <begin position="1046"/>
        <end position="1055"/>
    </location>
</feature>
<feature type="compositionally biased region" description="Acidic residues" evidence="11">
    <location>
        <begin position="353"/>
        <end position="363"/>
    </location>
</feature>
<dbReference type="SMART" id="SM00490">
    <property type="entry name" value="HELICc"/>
    <property type="match status" value="1"/>
</dbReference>
<evidence type="ECO:0000256" key="7">
    <source>
        <dbReference type="ARBA" id="ARBA00022840"/>
    </source>
</evidence>
<evidence type="ECO:0000256" key="3">
    <source>
        <dbReference type="ARBA" id="ARBA00022741"/>
    </source>
</evidence>
<dbReference type="CDD" id="cd18793">
    <property type="entry name" value="SF2_C_SNF"/>
    <property type="match status" value="1"/>
</dbReference>
<feature type="compositionally biased region" description="Basic residues" evidence="11">
    <location>
        <begin position="403"/>
        <end position="417"/>
    </location>
</feature>
<dbReference type="InterPro" id="IPR049730">
    <property type="entry name" value="SNF2/RAD54-like_C"/>
</dbReference>
<dbReference type="GO" id="GO:0006283">
    <property type="term" value="P:transcription-coupled nucleotide-excision repair"/>
    <property type="evidence" value="ECO:0007669"/>
    <property type="project" value="TreeGrafter"/>
</dbReference>
<dbReference type="Pfam" id="PF00176">
    <property type="entry name" value="SNF2-rel_dom"/>
    <property type="match status" value="1"/>
</dbReference>
<dbReference type="InterPro" id="IPR050496">
    <property type="entry name" value="SNF2_RAD54_helicase_repair"/>
</dbReference>
<dbReference type="PROSITE" id="PS51194">
    <property type="entry name" value="HELICASE_CTER"/>
    <property type="match status" value="1"/>
</dbReference>
<proteinExistence type="inferred from homology"/>
<feature type="compositionally biased region" description="Acidic residues" evidence="11">
    <location>
        <begin position="186"/>
        <end position="195"/>
    </location>
</feature>